<dbReference type="EMBL" id="LR796367">
    <property type="protein sequence ID" value="CAB4139811.1"/>
    <property type="molecule type" value="Genomic_DNA"/>
</dbReference>
<feature type="domain" description="Bacteriophage T5 Orf172 DNA-binding" evidence="2">
    <location>
        <begin position="47"/>
        <end position="122"/>
    </location>
</feature>
<reference evidence="3" key="1">
    <citation type="submission" date="2020-04" db="EMBL/GenBank/DDBJ databases">
        <authorList>
            <person name="Chiriac C."/>
            <person name="Salcher M."/>
            <person name="Ghai R."/>
            <person name="Kavagutti S V."/>
        </authorList>
    </citation>
    <scope>NUCLEOTIDE SEQUENCE</scope>
</reference>
<name>A0A6J5M0N3_9CAUD</name>
<organism evidence="3">
    <name type="scientific">uncultured Caudovirales phage</name>
    <dbReference type="NCBI Taxonomy" id="2100421"/>
    <lineage>
        <taxon>Viruses</taxon>
        <taxon>Duplodnaviria</taxon>
        <taxon>Heunggongvirae</taxon>
        <taxon>Uroviricota</taxon>
        <taxon>Caudoviricetes</taxon>
        <taxon>Peduoviridae</taxon>
        <taxon>Maltschvirus</taxon>
        <taxon>Maltschvirus maltsch</taxon>
    </lineage>
</organism>
<proteinExistence type="predicted"/>
<dbReference type="InterPro" id="IPR018306">
    <property type="entry name" value="Phage_T5_Orf172_DNA-bd"/>
</dbReference>
<evidence type="ECO:0000256" key="1">
    <source>
        <dbReference type="SAM" id="MobiDB-lite"/>
    </source>
</evidence>
<feature type="region of interest" description="Disordered" evidence="1">
    <location>
        <begin position="133"/>
        <end position="159"/>
    </location>
</feature>
<sequence>MNYDKDVSLHIMTGTNQHSTEQSVQNPSKFKHPWAFPKSSPDSVYVIVCGDYCKIGITMNVLGRLKNLECVNPYPVSVAFYEKTNNCRLLEKKVHKLLADKRHNKEWFKIDAEQAIKAIRMVAEESGLLLTPKKIEKSPHGDGTGPSKSTTYEKYHPIE</sequence>
<evidence type="ECO:0000313" key="3">
    <source>
        <dbReference type="EMBL" id="CAB4139811.1"/>
    </source>
</evidence>
<protein>
    <submittedName>
        <fullName evidence="3">Meiotically up-regulated gene 113</fullName>
    </submittedName>
</protein>
<dbReference type="Pfam" id="PF13455">
    <property type="entry name" value="MUG113"/>
    <property type="match status" value="1"/>
</dbReference>
<evidence type="ECO:0000259" key="2">
    <source>
        <dbReference type="SMART" id="SM00974"/>
    </source>
</evidence>
<accession>A0A6J5M0N3</accession>
<dbReference type="SMART" id="SM00974">
    <property type="entry name" value="T5orf172"/>
    <property type="match status" value="1"/>
</dbReference>
<gene>
    <name evidence="3" type="ORF">UFOVP353_44</name>
</gene>